<name>A0A4R6WKV9_9SPHI</name>
<accession>A0A4R6WKV9</accession>
<evidence type="ECO:0000313" key="2">
    <source>
        <dbReference type="Proteomes" id="UP000295292"/>
    </source>
</evidence>
<comment type="caution">
    <text evidence="1">The sequence shown here is derived from an EMBL/GenBank/DDBJ whole genome shotgun (WGS) entry which is preliminary data.</text>
</comment>
<protein>
    <submittedName>
        <fullName evidence="1">Uncharacterized protein</fullName>
    </submittedName>
</protein>
<dbReference type="Proteomes" id="UP000295292">
    <property type="component" value="Unassembled WGS sequence"/>
</dbReference>
<keyword evidence="2" id="KW-1185">Reference proteome</keyword>
<dbReference type="EMBL" id="SNYV01000011">
    <property type="protein sequence ID" value="TDQ79587.1"/>
    <property type="molecule type" value="Genomic_DNA"/>
</dbReference>
<sequence length="156" mass="17819">MKETTQDTINAFLDEGDIMNIPILPKNKWHGFLQKIGVCKKHLTYTLRRIRVGNRERIAQKGLNIPDEINDGTPLLTKIFELSTSNNADLIYCAAVALQNDRNEPTEELLDTLKWVDDDLLYSILERGLSEIDIQNFLKSIVLMKGTNSLMKTETQ</sequence>
<dbReference type="OrthoDB" id="769727at2"/>
<organism evidence="1 2">
    <name type="scientific">Sphingobacterium yanglingense</name>
    <dbReference type="NCBI Taxonomy" id="1437280"/>
    <lineage>
        <taxon>Bacteria</taxon>
        <taxon>Pseudomonadati</taxon>
        <taxon>Bacteroidota</taxon>
        <taxon>Sphingobacteriia</taxon>
        <taxon>Sphingobacteriales</taxon>
        <taxon>Sphingobacteriaceae</taxon>
        <taxon>Sphingobacterium</taxon>
    </lineage>
</organism>
<dbReference type="AlphaFoldDB" id="A0A4R6WKV9"/>
<reference evidence="1 2" key="1">
    <citation type="submission" date="2019-03" db="EMBL/GenBank/DDBJ databases">
        <title>Genomic Encyclopedia of Archaeal and Bacterial Type Strains, Phase II (KMG-II): from individual species to whole genera.</title>
        <authorList>
            <person name="Goeker M."/>
        </authorList>
    </citation>
    <scope>NUCLEOTIDE SEQUENCE [LARGE SCALE GENOMIC DNA]</scope>
    <source>
        <strain evidence="1 2">DSM 28353</strain>
    </source>
</reference>
<gene>
    <name evidence="1" type="ORF">CLV99_1032</name>
</gene>
<dbReference type="RefSeq" id="WP_133583366.1">
    <property type="nucleotide sequence ID" value="NZ_SNYV01000011.1"/>
</dbReference>
<proteinExistence type="predicted"/>
<evidence type="ECO:0000313" key="1">
    <source>
        <dbReference type="EMBL" id="TDQ79587.1"/>
    </source>
</evidence>